<keyword evidence="1" id="KW-0812">Transmembrane</keyword>
<gene>
    <name evidence="2" type="ORF">HK44_009940</name>
</gene>
<dbReference type="PATRIC" id="fig|1042209.11.peg.4389"/>
<proteinExistence type="predicted"/>
<dbReference type="HOGENOM" id="CLU_2846475_0_0_6"/>
<sequence>MDLKQLWLNTRDLWGALDQHPLVLSGLALMVLLGIALLLGRVAFALMKNQSEYQPNRPLQGYPAT</sequence>
<comment type="caution">
    <text evidence="2">The sequence shown here is derived from an EMBL/GenBank/DDBJ whole genome shotgun (WGS) entry which is preliminary data.</text>
</comment>
<evidence type="ECO:0000313" key="2">
    <source>
        <dbReference type="EMBL" id="EXF94157.1"/>
    </source>
</evidence>
<organism evidence="2 3">
    <name type="scientific">Pseudomonas fluorescens HK44</name>
    <dbReference type="NCBI Taxonomy" id="1042209"/>
    <lineage>
        <taxon>Bacteria</taxon>
        <taxon>Pseudomonadati</taxon>
        <taxon>Pseudomonadota</taxon>
        <taxon>Gammaproteobacteria</taxon>
        <taxon>Pseudomonadales</taxon>
        <taxon>Pseudomonadaceae</taxon>
        <taxon>Pseudomonas</taxon>
    </lineage>
</organism>
<name>A0A010TA08_PSEFL</name>
<keyword evidence="1" id="KW-0472">Membrane</keyword>
<evidence type="ECO:0000256" key="1">
    <source>
        <dbReference type="SAM" id="Phobius"/>
    </source>
</evidence>
<feature type="transmembrane region" description="Helical" evidence="1">
    <location>
        <begin position="20"/>
        <end position="44"/>
    </location>
</feature>
<dbReference type="EMBL" id="AFOY02000015">
    <property type="protein sequence ID" value="EXF94157.1"/>
    <property type="molecule type" value="Genomic_DNA"/>
</dbReference>
<dbReference type="AlphaFoldDB" id="A0A010TA08"/>
<reference evidence="2 3" key="1">
    <citation type="journal article" date="2011" name="J. Bacteriol.">
        <title>Draft genome sequence of the polycyclic aromatic hydrocarbon-degrading, genetically engineered bioluminescent bioreporter Pseudomonas fluorescens HK44.</title>
        <authorList>
            <person name="Chauhan A."/>
            <person name="Layton A.C."/>
            <person name="Williams D.E."/>
            <person name="Smartt A.E."/>
            <person name="Ripp S."/>
            <person name="Karpinets T.V."/>
            <person name="Brown S.D."/>
            <person name="Sayler G.S."/>
        </authorList>
    </citation>
    <scope>NUCLEOTIDE SEQUENCE [LARGE SCALE GENOMIC DNA]</scope>
    <source>
        <strain evidence="2 3">HK44</strain>
    </source>
</reference>
<evidence type="ECO:0000313" key="3">
    <source>
        <dbReference type="Proteomes" id="UP000022611"/>
    </source>
</evidence>
<accession>A0A010TA08</accession>
<dbReference type="Proteomes" id="UP000022611">
    <property type="component" value="Unassembled WGS sequence"/>
</dbReference>
<keyword evidence="1" id="KW-1133">Transmembrane helix</keyword>
<protein>
    <submittedName>
        <fullName evidence="2">Uncharacterized protein</fullName>
    </submittedName>
</protein>